<dbReference type="AlphaFoldDB" id="A0A841IW57"/>
<comment type="caution">
    <text evidence="1">The sequence shown here is derived from an EMBL/GenBank/DDBJ whole genome shotgun (WGS) entry which is preliminary data.</text>
</comment>
<dbReference type="EMBL" id="JACHJO010000010">
    <property type="protein sequence ID" value="MBB6121506.1"/>
    <property type="molecule type" value="Genomic_DNA"/>
</dbReference>
<protein>
    <recommendedName>
        <fullName evidence="3">DUF885 domain-containing protein</fullName>
    </recommendedName>
</protein>
<evidence type="ECO:0000313" key="2">
    <source>
        <dbReference type="Proteomes" id="UP000536604"/>
    </source>
</evidence>
<evidence type="ECO:0000313" key="1">
    <source>
        <dbReference type="EMBL" id="MBB6121506.1"/>
    </source>
</evidence>
<reference evidence="1 2" key="1">
    <citation type="submission" date="2020-08" db="EMBL/GenBank/DDBJ databases">
        <title>Genomic Encyclopedia of Type Strains, Phase III (KMG-III): the genomes of soil and plant-associated and newly described type strains.</title>
        <authorList>
            <person name="Whitman W."/>
        </authorList>
    </citation>
    <scope>NUCLEOTIDE SEQUENCE [LARGE SCALE GENOMIC DNA]</scope>
    <source>
        <strain evidence="1 2">CECT 8712</strain>
    </source>
</reference>
<dbReference type="RefSeq" id="WP_246405361.1">
    <property type="nucleotide sequence ID" value="NZ_JACHJO010000010.1"/>
</dbReference>
<dbReference type="Pfam" id="PF05960">
    <property type="entry name" value="DUF885"/>
    <property type="match status" value="1"/>
</dbReference>
<evidence type="ECO:0008006" key="3">
    <source>
        <dbReference type="Google" id="ProtNLM"/>
    </source>
</evidence>
<dbReference type="Proteomes" id="UP000536604">
    <property type="component" value="Unassembled WGS sequence"/>
</dbReference>
<sequence>MSSSSRTDMTRRFREVAERVIDALLDDSPEWALDLGDARGASRLTDRSPEADVRRAGMLGDALASLDDIDDDLLPEGDRVDLEVLRTRVSADLWRVSELRPQSWDPLLYSPGEAVYALLERDTLPMPERLRALAARCSALPDHLANARARLADGPGMPRVHVETALAQIDGARTLLADTLPALAAGEPSAPGVLESARLAALAAVEEYGAWLRGQLPGATADPRLGERTYAAQLWYTLDSELSPASLLVRAESDLIATEEALAEAAAEYEGGPRRPGQAAEVLDRLAREGATGPDTVRQVCADALTALDRRVRELDLVTVHDDPVRIIPMPEARRGVAVAYCDPPGPLGPRAYGQDTLIAVAPPPEDWPAERRDSFFREYNSHMLRNLMVHEALPGHALQLAHAARHSGGTRVGRVLSSGTFTEGWAVHAEELMARHGWSENPRENLRLRLFQLKTRLRVVLNAVLDVRLHAGDLTETEAVALLTGRGHQEEGEAAGKWRRAQLTSAQLSTYYVGAVEVADIARDLAEARPSLGERERHDAMLAHGSPPPRHLRTLLGL</sequence>
<accession>A0A841IW57</accession>
<proteinExistence type="predicted"/>
<name>A0A841IW57_9ACTN</name>
<gene>
    <name evidence="1" type="ORF">FHS13_003475</name>
</gene>
<organism evidence="1 2">
    <name type="scientific">Nocardiopsis algeriensis</name>
    <dbReference type="NCBI Taxonomy" id="1478215"/>
    <lineage>
        <taxon>Bacteria</taxon>
        <taxon>Bacillati</taxon>
        <taxon>Actinomycetota</taxon>
        <taxon>Actinomycetes</taxon>
        <taxon>Streptosporangiales</taxon>
        <taxon>Nocardiopsidaceae</taxon>
        <taxon>Nocardiopsis</taxon>
    </lineage>
</organism>
<keyword evidence="2" id="KW-1185">Reference proteome</keyword>
<dbReference type="PANTHER" id="PTHR33361:SF15">
    <property type="entry name" value="DUF885 FAMILY LIPOPROTEIN"/>
    <property type="match status" value="1"/>
</dbReference>
<dbReference type="InterPro" id="IPR010281">
    <property type="entry name" value="DUF885"/>
</dbReference>
<dbReference type="PANTHER" id="PTHR33361">
    <property type="entry name" value="GLR0591 PROTEIN"/>
    <property type="match status" value="1"/>
</dbReference>